<feature type="domain" description="Peptidase M28" evidence="2">
    <location>
        <begin position="127"/>
        <end position="225"/>
    </location>
</feature>
<accession>A0A4R5BAZ5</accession>
<name>A0A4R5BAZ5_9ACTN</name>
<dbReference type="AlphaFoldDB" id="A0A4R5BAZ5"/>
<feature type="compositionally biased region" description="Basic residues" evidence="1">
    <location>
        <begin position="77"/>
        <end position="88"/>
    </location>
</feature>
<dbReference type="PANTHER" id="PTHR12147">
    <property type="entry name" value="METALLOPEPTIDASE M28 FAMILY MEMBER"/>
    <property type="match status" value="1"/>
</dbReference>
<proteinExistence type="predicted"/>
<feature type="compositionally biased region" description="Basic and acidic residues" evidence="1">
    <location>
        <begin position="101"/>
        <end position="113"/>
    </location>
</feature>
<evidence type="ECO:0000313" key="4">
    <source>
        <dbReference type="Proteomes" id="UP000295578"/>
    </source>
</evidence>
<comment type="caution">
    <text evidence="3">The sequence shown here is derived from an EMBL/GenBank/DDBJ whole genome shotgun (WGS) entry which is preliminary data.</text>
</comment>
<sequence>MACALYAAPVARRRPRGPESRCDRIRRGGGGRAAEPAARGNPGGRVQRRAGPRPSRPVRHRAAPDRQSRELPDMRVPRRTPAGRRGRRTGATGGRSVLGDGPRDVRPGGERGRHAARQRLHRDALPAAHYDSAAMGPGASDDGAPVAAIRETARALREHGPLRNDLVLLLPDGEEDGVLGAEAFAREHSLGRAKGVLLNFEARGAGGPMLLFETSRGNAGWSARSRTRHRDRTATPRWSSSTACCRTTPTSPRCPKPGSRA</sequence>
<dbReference type="GO" id="GO:0006508">
    <property type="term" value="P:proteolysis"/>
    <property type="evidence" value="ECO:0007669"/>
    <property type="project" value="InterPro"/>
</dbReference>
<evidence type="ECO:0000259" key="2">
    <source>
        <dbReference type="Pfam" id="PF04389"/>
    </source>
</evidence>
<dbReference type="SUPFAM" id="SSF53187">
    <property type="entry name" value="Zn-dependent exopeptidases"/>
    <property type="match status" value="1"/>
</dbReference>
<feature type="compositionally biased region" description="Basic residues" evidence="1">
    <location>
        <begin position="46"/>
        <end position="61"/>
    </location>
</feature>
<dbReference type="EMBL" id="SMKY01000052">
    <property type="protein sequence ID" value="TDD83588.1"/>
    <property type="molecule type" value="Genomic_DNA"/>
</dbReference>
<protein>
    <submittedName>
        <fullName evidence="3">M28 family peptidase</fullName>
    </submittedName>
</protein>
<feature type="compositionally biased region" description="Basic and acidic residues" evidence="1">
    <location>
        <begin position="62"/>
        <end position="76"/>
    </location>
</feature>
<evidence type="ECO:0000256" key="1">
    <source>
        <dbReference type="SAM" id="MobiDB-lite"/>
    </source>
</evidence>
<dbReference type="Pfam" id="PF04389">
    <property type="entry name" value="Peptidase_M28"/>
    <property type="match status" value="1"/>
</dbReference>
<feature type="region of interest" description="Disordered" evidence="1">
    <location>
        <begin position="1"/>
        <end position="118"/>
    </location>
</feature>
<organism evidence="3 4">
    <name type="scientific">Actinomadura darangshiensis</name>
    <dbReference type="NCBI Taxonomy" id="705336"/>
    <lineage>
        <taxon>Bacteria</taxon>
        <taxon>Bacillati</taxon>
        <taxon>Actinomycetota</taxon>
        <taxon>Actinomycetes</taxon>
        <taxon>Streptosporangiales</taxon>
        <taxon>Thermomonosporaceae</taxon>
        <taxon>Actinomadura</taxon>
    </lineage>
</organism>
<dbReference type="InterPro" id="IPR045175">
    <property type="entry name" value="M28_fam"/>
</dbReference>
<feature type="compositionally biased region" description="Basic and acidic residues" evidence="1">
    <location>
        <begin position="16"/>
        <end position="26"/>
    </location>
</feature>
<dbReference type="OrthoDB" id="9778250at2"/>
<gene>
    <name evidence="3" type="ORF">E1293_14305</name>
</gene>
<dbReference type="GO" id="GO:0008235">
    <property type="term" value="F:metalloexopeptidase activity"/>
    <property type="evidence" value="ECO:0007669"/>
    <property type="project" value="InterPro"/>
</dbReference>
<dbReference type="Gene3D" id="3.40.630.10">
    <property type="entry name" value="Zn peptidases"/>
    <property type="match status" value="1"/>
</dbReference>
<keyword evidence="4" id="KW-1185">Reference proteome</keyword>
<feature type="compositionally biased region" description="Polar residues" evidence="1">
    <location>
        <begin position="236"/>
        <end position="251"/>
    </location>
</feature>
<reference evidence="3 4" key="1">
    <citation type="submission" date="2019-03" db="EMBL/GenBank/DDBJ databases">
        <title>Draft genome sequences of novel Actinobacteria.</title>
        <authorList>
            <person name="Sahin N."/>
            <person name="Ay H."/>
            <person name="Saygin H."/>
        </authorList>
    </citation>
    <scope>NUCLEOTIDE SEQUENCE [LARGE SCALE GENOMIC DNA]</scope>
    <source>
        <strain evidence="3 4">DSM 45941</strain>
    </source>
</reference>
<dbReference type="PANTHER" id="PTHR12147:SF26">
    <property type="entry name" value="PEPTIDASE M28 DOMAIN-CONTAINING PROTEIN"/>
    <property type="match status" value="1"/>
</dbReference>
<feature type="region of interest" description="Disordered" evidence="1">
    <location>
        <begin position="218"/>
        <end position="261"/>
    </location>
</feature>
<dbReference type="InterPro" id="IPR007484">
    <property type="entry name" value="Peptidase_M28"/>
</dbReference>
<evidence type="ECO:0000313" key="3">
    <source>
        <dbReference type="EMBL" id="TDD83588.1"/>
    </source>
</evidence>
<dbReference type="Proteomes" id="UP000295578">
    <property type="component" value="Unassembled WGS sequence"/>
</dbReference>